<evidence type="ECO:0000256" key="6">
    <source>
        <dbReference type="SAM" id="MobiDB-lite"/>
    </source>
</evidence>
<dbReference type="Gene3D" id="1.10.150.120">
    <property type="entry name" value="[2Fe-2S]-binding domain"/>
    <property type="match status" value="1"/>
</dbReference>
<dbReference type="EMBL" id="QTUC01000001">
    <property type="protein sequence ID" value="REF36251.1"/>
    <property type="molecule type" value="Genomic_DNA"/>
</dbReference>
<evidence type="ECO:0000256" key="1">
    <source>
        <dbReference type="ARBA" id="ARBA00022714"/>
    </source>
</evidence>
<organism evidence="9 10">
    <name type="scientific">Thermasporomyces composti</name>
    <dbReference type="NCBI Taxonomy" id="696763"/>
    <lineage>
        <taxon>Bacteria</taxon>
        <taxon>Bacillati</taxon>
        <taxon>Actinomycetota</taxon>
        <taxon>Actinomycetes</taxon>
        <taxon>Propionibacteriales</taxon>
        <taxon>Nocardioidaceae</taxon>
        <taxon>Thermasporomyces</taxon>
    </lineage>
</organism>
<dbReference type="SUPFAM" id="SSF47741">
    <property type="entry name" value="CO dehydrogenase ISP C-domain like"/>
    <property type="match status" value="1"/>
</dbReference>
<dbReference type="GO" id="GO:0016491">
    <property type="term" value="F:oxidoreductase activity"/>
    <property type="evidence" value="ECO:0007669"/>
    <property type="project" value="UniProtKB-KW"/>
</dbReference>
<protein>
    <submittedName>
        <fullName evidence="9">Carbon-monoxide dehydrogenase small subunit</fullName>
    </submittedName>
</protein>
<proteinExistence type="predicted"/>
<reference evidence="9 10" key="1">
    <citation type="submission" date="2018-08" db="EMBL/GenBank/DDBJ databases">
        <title>Sequencing the genomes of 1000 actinobacteria strains.</title>
        <authorList>
            <person name="Klenk H.-P."/>
        </authorList>
    </citation>
    <scope>NUCLEOTIDE SEQUENCE [LARGE SCALE GENOMIC DNA]</scope>
    <source>
        <strain evidence="9 10">DSM 22891</strain>
    </source>
</reference>
<feature type="region of interest" description="Disordered" evidence="6">
    <location>
        <begin position="167"/>
        <end position="215"/>
    </location>
</feature>
<evidence type="ECO:0000256" key="5">
    <source>
        <dbReference type="ARBA" id="ARBA00023014"/>
    </source>
</evidence>
<dbReference type="InterPro" id="IPR036010">
    <property type="entry name" value="2Fe-2S_ferredoxin-like_sf"/>
</dbReference>
<evidence type="ECO:0000259" key="7">
    <source>
        <dbReference type="Pfam" id="PF00111"/>
    </source>
</evidence>
<keyword evidence="5" id="KW-0411">Iron-sulfur</keyword>
<evidence type="ECO:0000313" key="10">
    <source>
        <dbReference type="Proteomes" id="UP000256485"/>
    </source>
</evidence>
<gene>
    <name evidence="9" type="ORF">DFJ64_1657</name>
</gene>
<keyword evidence="1" id="KW-0001">2Fe-2S</keyword>
<keyword evidence="2" id="KW-0479">Metal-binding</keyword>
<dbReference type="InterPro" id="IPR001041">
    <property type="entry name" value="2Fe-2S_ferredoxin-type"/>
</dbReference>
<comment type="caution">
    <text evidence="9">The sequence shown here is derived from an EMBL/GenBank/DDBJ whole genome shotgun (WGS) entry which is preliminary data.</text>
</comment>
<dbReference type="OrthoDB" id="159930at2"/>
<dbReference type="InterPro" id="IPR002888">
    <property type="entry name" value="2Fe-2S-bd"/>
</dbReference>
<dbReference type="InterPro" id="IPR012675">
    <property type="entry name" value="Beta-grasp_dom_sf"/>
</dbReference>
<keyword evidence="3" id="KW-0560">Oxidoreductase</keyword>
<dbReference type="Pfam" id="PF00111">
    <property type="entry name" value="Fer2"/>
    <property type="match status" value="1"/>
</dbReference>
<dbReference type="Proteomes" id="UP000256485">
    <property type="component" value="Unassembled WGS sequence"/>
</dbReference>
<dbReference type="InterPro" id="IPR036884">
    <property type="entry name" value="2Fe-2S-bd_dom_sf"/>
</dbReference>
<name>A0A3D9VG21_THECX</name>
<dbReference type="Pfam" id="PF01799">
    <property type="entry name" value="Fer2_2"/>
    <property type="match status" value="1"/>
</dbReference>
<sequence length="215" mass="22797">MAVLNLTVDGVRYDDYIEERTLLVHLLRDRLGKVSTRVGCDTNECGACTVLVDGRAVRSCSMLALQADGRTVTTVDSASHAVDGPVPHQTPSHQAVLEALAQTFRRHRATPCGFCTPGMLLSAVDLLSECPVPTEDEVRDALAGTRCRCGDEHTVVRAVLSAVTELRGLTPAERSRGTTSRDAPPPDPNQGESATDSAATARTDHTLAGHRGAAS</sequence>
<evidence type="ECO:0000313" key="9">
    <source>
        <dbReference type="EMBL" id="REF36251.1"/>
    </source>
</evidence>
<dbReference type="SUPFAM" id="SSF54292">
    <property type="entry name" value="2Fe-2S ferredoxin-like"/>
    <property type="match status" value="1"/>
</dbReference>
<dbReference type="PANTHER" id="PTHR44379:SF5">
    <property type="entry name" value="OXIDOREDUCTASE WITH IRON-SULFUR SUBUNIT"/>
    <property type="match status" value="1"/>
</dbReference>
<dbReference type="InterPro" id="IPR051452">
    <property type="entry name" value="Diverse_Oxidoreductases"/>
</dbReference>
<evidence type="ECO:0000259" key="8">
    <source>
        <dbReference type="Pfam" id="PF01799"/>
    </source>
</evidence>
<dbReference type="PANTHER" id="PTHR44379">
    <property type="entry name" value="OXIDOREDUCTASE WITH IRON-SULFUR SUBUNIT"/>
    <property type="match status" value="1"/>
</dbReference>
<feature type="domain" description="[2Fe-2S]-binding" evidence="8">
    <location>
        <begin position="95"/>
        <end position="159"/>
    </location>
</feature>
<feature type="domain" description="2Fe-2S ferredoxin-type" evidence="7">
    <location>
        <begin position="18"/>
        <end position="60"/>
    </location>
</feature>
<dbReference type="Gene3D" id="3.10.20.30">
    <property type="match status" value="1"/>
</dbReference>
<dbReference type="RefSeq" id="WP_115849916.1">
    <property type="nucleotide sequence ID" value="NZ_QTUC01000001.1"/>
</dbReference>
<accession>A0A3D9VG21</accession>
<dbReference type="GO" id="GO:0051537">
    <property type="term" value="F:2 iron, 2 sulfur cluster binding"/>
    <property type="evidence" value="ECO:0007669"/>
    <property type="project" value="UniProtKB-KW"/>
</dbReference>
<keyword evidence="4" id="KW-0408">Iron</keyword>
<dbReference type="AlphaFoldDB" id="A0A3D9VG21"/>
<evidence type="ECO:0000256" key="3">
    <source>
        <dbReference type="ARBA" id="ARBA00023002"/>
    </source>
</evidence>
<evidence type="ECO:0000256" key="4">
    <source>
        <dbReference type="ARBA" id="ARBA00023004"/>
    </source>
</evidence>
<dbReference type="GO" id="GO:0046872">
    <property type="term" value="F:metal ion binding"/>
    <property type="evidence" value="ECO:0007669"/>
    <property type="project" value="UniProtKB-KW"/>
</dbReference>
<keyword evidence="10" id="KW-1185">Reference proteome</keyword>
<evidence type="ECO:0000256" key="2">
    <source>
        <dbReference type="ARBA" id="ARBA00022723"/>
    </source>
</evidence>